<feature type="chain" id="PRO_5025647317" evidence="6">
    <location>
        <begin position="34"/>
        <end position="460"/>
    </location>
</feature>
<keyword evidence="2 6" id="KW-0732">Signal</keyword>
<evidence type="ECO:0000256" key="3">
    <source>
        <dbReference type="ARBA" id="ARBA00023136"/>
    </source>
</evidence>
<evidence type="ECO:0000256" key="5">
    <source>
        <dbReference type="ARBA" id="ARBA00023288"/>
    </source>
</evidence>
<dbReference type="Gene3D" id="3.40.190.10">
    <property type="entry name" value="Periplasmic binding protein-like II"/>
    <property type="match status" value="1"/>
</dbReference>
<organism evidence="7">
    <name type="scientific">Caldilineaceae bacterium SB0661_bin_32</name>
    <dbReference type="NCBI Taxonomy" id="2605255"/>
    <lineage>
        <taxon>Bacteria</taxon>
        <taxon>Bacillati</taxon>
        <taxon>Chloroflexota</taxon>
        <taxon>Caldilineae</taxon>
        <taxon>Caldilineales</taxon>
        <taxon>Caldilineaceae</taxon>
    </lineage>
</organism>
<keyword evidence="3" id="KW-0472">Membrane</keyword>
<dbReference type="PANTHER" id="PTHR43649:SF33">
    <property type="entry name" value="POLYGALACTURONAN_RHAMNOGALACTURONAN-BINDING PROTEIN YTCQ"/>
    <property type="match status" value="1"/>
</dbReference>
<dbReference type="CDD" id="cd13585">
    <property type="entry name" value="PBP2_TMBP_like"/>
    <property type="match status" value="1"/>
</dbReference>
<dbReference type="EMBL" id="VXMH01000094">
    <property type="protein sequence ID" value="MYC96663.1"/>
    <property type="molecule type" value="Genomic_DNA"/>
</dbReference>
<evidence type="ECO:0000256" key="2">
    <source>
        <dbReference type="ARBA" id="ARBA00022729"/>
    </source>
</evidence>
<dbReference type="InterPro" id="IPR050490">
    <property type="entry name" value="Bact_solute-bd_prot1"/>
</dbReference>
<dbReference type="InterPro" id="IPR006059">
    <property type="entry name" value="SBP"/>
</dbReference>
<reference evidence="7" key="1">
    <citation type="submission" date="2019-09" db="EMBL/GenBank/DDBJ databases">
        <title>Characterisation of the sponge microbiome using genome-centric metagenomics.</title>
        <authorList>
            <person name="Engelberts J.P."/>
            <person name="Robbins S.J."/>
            <person name="De Goeij J.M."/>
            <person name="Aranda M."/>
            <person name="Bell S.C."/>
            <person name="Webster N.S."/>
        </authorList>
    </citation>
    <scope>NUCLEOTIDE SEQUENCE</scope>
    <source>
        <strain evidence="7">SB0661_bin_32</strain>
    </source>
</reference>
<evidence type="ECO:0000256" key="4">
    <source>
        <dbReference type="ARBA" id="ARBA00023139"/>
    </source>
</evidence>
<dbReference type="PROSITE" id="PS51318">
    <property type="entry name" value="TAT"/>
    <property type="match status" value="1"/>
</dbReference>
<name>A0A6B1DB50_9CHLR</name>
<dbReference type="PANTHER" id="PTHR43649">
    <property type="entry name" value="ARABINOSE-BINDING PROTEIN-RELATED"/>
    <property type="match status" value="1"/>
</dbReference>
<dbReference type="PROSITE" id="PS51257">
    <property type="entry name" value="PROKAR_LIPOPROTEIN"/>
    <property type="match status" value="1"/>
</dbReference>
<dbReference type="SUPFAM" id="SSF53850">
    <property type="entry name" value="Periplasmic binding protein-like II"/>
    <property type="match status" value="1"/>
</dbReference>
<protein>
    <submittedName>
        <fullName evidence="7">Sugar ABC transporter substrate-binding protein</fullName>
    </submittedName>
</protein>
<evidence type="ECO:0000256" key="1">
    <source>
        <dbReference type="ARBA" id="ARBA00022475"/>
    </source>
</evidence>
<feature type="signal peptide" evidence="6">
    <location>
        <begin position="1"/>
        <end position="33"/>
    </location>
</feature>
<keyword evidence="1" id="KW-1003">Cell membrane</keyword>
<gene>
    <name evidence="7" type="ORF">F4X14_16985</name>
</gene>
<evidence type="ECO:0000313" key="7">
    <source>
        <dbReference type="EMBL" id="MYC96663.1"/>
    </source>
</evidence>
<proteinExistence type="predicted"/>
<dbReference type="InterPro" id="IPR019546">
    <property type="entry name" value="TAT_signal_bac_arc"/>
</dbReference>
<dbReference type="Pfam" id="PF01547">
    <property type="entry name" value="SBP_bac_1"/>
    <property type="match status" value="1"/>
</dbReference>
<dbReference type="AlphaFoldDB" id="A0A6B1DB50"/>
<keyword evidence="5" id="KW-0449">Lipoprotein</keyword>
<comment type="caution">
    <text evidence="7">The sequence shown here is derived from an EMBL/GenBank/DDBJ whole genome shotgun (WGS) entry which is preliminary data.</text>
</comment>
<dbReference type="InterPro" id="IPR006311">
    <property type="entry name" value="TAT_signal"/>
</dbReference>
<accession>A0A6B1DB50</accession>
<sequence>MGKNALVNKQLSRRSFLQTAAATAGVMVTAACAAPMPAADDAMDSGDDGGMETVELRLAYWGFQVEKQGVLQEAFQEAYPNIKLQEDITSWSNYWQKMLASTAAGDSPDIMHHSPYYHVRFAHNGVTIPLDPFIERDGVDLNDFYEGAITQGRWQPGQIRCGSGDLHAFPTVWHSGTMWFWNKNWFAEKGIPDPDESWTWDTIVEAGKEFTVINDDGSAESYGMDTPVDGNARMNFWIFQAGGAFYDEDYNGCLIKEDAPMEAFQWMVDLINEHEVAMPPEANLQFNPFETGRVAFAVMGDWMIPSFSEIEDFEWDVFTPPSHPVTGQNTIDAYQNGISITSSAPHPDESWEYIKWLTMGDGAVMYAETIFPFPAHIPTAEGLIYVQDRTAPPTQLWILNQLLKDATPVFNGPAEGEIAGIAREEQEAAMLQVKTVQEATDDLESRVNAVLERSREELLG</sequence>
<evidence type="ECO:0000256" key="6">
    <source>
        <dbReference type="SAM" id="SignalP"/>
    </source>
</evidence>
<keyword evidence="4" id="KW-0564">Palmitate</keyword>
<dbReference type="NCBIfam" id="TIGR01409">
    <property type="entry name" value="TAT_signal_seq"/>
    <property type="match status" value="1"/>
</dbReference>